<sequence>MEYLIIILAAEGPTDYRFLKPLLERYLSQLDLRRPIVLQIEEVTKNTGGNFSDYLAEIDTKAEEYAANFIVLHQDADANKLSDKNQQIKDRWAEQSSTYSLVAAIPVKMIEAWLLADPILLLEKGLGEPLPKRTRDIKQFLAGLGLSHSPESIADPKAFLSALIGELLGPKDVNETLSNLYNLLGNQLSFDALKKLPSFRAFDQQMKALLTDQQLMN</sequence>
<protein>
    <recommendedName>
        <fullName evidence="3">DUF4276 family protein</fullName>
    </recommendedName>
</protein>
<keyword evidence="2" id="KW-1185">Reference proteome</keyword>
<evidence type="ECO:0008006" key="3">
    <source>
        <dbReference type="Google" id="ProtNLM"/>
    </source>
</evidence>
<proteinExistence type="predicted"/>
<accession>H6L6Q3</accession>
<dbReference type="STRING" id="984262.SGRA_2571"/>
<dbReference type="HOGENOM" id="CLU_110720_0_0_10"/>
<gene>
    <name evidence="1" type="ordered locus">SGRA_2571</name>
</gene>
<dbReference type="Pfam" id="PF14103">
    <property type="entry name" value="DUF4276"/>
    <property type="match status" value="1"/>
</dbReference>
<dbReference type="eggNOG" id="ENOG50339W4">
    <property type="taxonomic scope" value="Bacteria"/>
</dbReference>
<dbReference type="KEGG" id="sgn:SGRA_2571"/>
<name>H6L6Q3_SAPGL</name>
<evidence type="ECO:0000313" key="1">
    <source>
        <dbReference type="EMBL" id="AFC25299.1"/>
    </source>
</evidence>
<dbReference type="EMBL" id="CP002831">
    <property type="protein sequence ID" value="AFC25299.1"/>
    <property type="molecule type" value="Genomic_DNA"/>
</dbReference>
<reference evidence="1 2" key="1">
    <citation type="journal article" date="2012" name="Stand. Genomic Sci.">
        <title>Complete genome sequencing and analysis of Saprospira grandis str. Lewin, a predatory marine bacterium.</title>
        <authorList>
            <person name="Saw J.H."/>
            <person name="Yuryev A."/>
            <person name="Kanbe M."/>
            <person name="Hou S."/>
            <person name="Young A.G."/>
            <person name="Aizawa S."/>
            <person name="Alam M."/>
        </authorList>
    </citation>
    <scope>NUCLEOTIDE SEQUENCE [LARGE SCALE GENOMIC DNA]</scope>
    <source>
        <strain evidence="1 2">Lewin</strain>
    </source>
</reference>
<dbReference type="RefSeq" id="WP_015692911.1">
    <property type="nucleotide sequence ID" value="NC_016940.1"/>
</dbReference>
<evidence type="ECO:0000313" key="2">
    <source>
        <dbReference type="Proteomes" id="UP000007519"/>
    </source>
</evidence>
<organism evidence="1 2">
    <name type="scientific">Saprospira grandis (strain Lewin)</name>
    <dbReference type="NCBI Taxonomy" id="984262"/>
    <lineage>
        <taxon>Bacteria</taxon>
        <taxon>Pseudomonadati</taxon>
        <taxon>Bacteroidota</taxon>
        <taxon>Saprospiria</taxon>
        <taxon>Saprospirales</taxon>
        <taxon>Saprospiraceae</taxon>
        <taxon>Saprospira</taxon>
    </lineage>
</organism>
<dbReference type="AlphaFoldDB" id="H6L6Q3"/>
<dbReference type="InterPro" id="IPR025455">
    <property type="entry name" value="DUF4276"/>
</dbReference>
<dbReference type="Proteomes" id="UP000007519">
    <property type="component" value="Chromosome"/>
</dbReference>
<dbReference type="OrthoDB" id="7596770at2"/>